<organism evidence="2 3">
    <name type="scientific">Kordiimonas lacus</name>
    <dbReference type="NCBI Taxonomy" id="637679"/>
    <lineage>
        <taxon>Bacteria</taxon>
        <taxon>Pseudomonadati</taxon>
        <taxon>Pseudomonadota</taxon>
        <taxon>Alphaproteobacteria</taxon>
        <taxon>Kordiimonadales</taxon>
        <taxon>Kordiimonadaceae</taxon>
        <taxon>Kordiimonas</taxon>
    </lineage>
</organism>
<reference evidence="2 3" key="1">
    <citation type="submission" date="2016-10" db="EMBL/GenBank/DDBJ databases">
        <authorList>
            <person name="de Groot N.N."/>
        </authorList>
    </citation>
    <scope>NUCLEOTIDE SEQUENCE [LARGE SCALE GENOMIC DNA]</scope>
    <source>
        <strain evidence="2 3">CGMCC 1.9109</strain>
    </source>
</reference>
<dbReference type="AlphaFoldDB" id="A0A1G6TZE3"/>
<dbReference type="EMBL" id="FNAK01000001">
    <property type="protein sequence ID" value="SDD34304.1"/>
    <property type="molecule type" value="Genomic_DNA"/>
</dbReference>
<protein>
    <submittedName>
        <fullName evidence="2">Uncharacterized protein</fullName>
    </submittedName>
</protein>
<proteinExistence type="predicted"/>
<name>A0A1G6TZE3_9PROT</name>
<evidence type="ECO:0000256" key="1">
    <source>
        <dbReference type="SAM" id="Phobius"/>
    </source>
</evidence>
<feature type="transmembrane region" description="Helical" evidence="1">
    <location>
        <begin position="14"/>
        <end position="31"/>
    </location>
</feature>
<accession>A0A1G6TZE3</accession>
<keyword evidence="1" id="KW-0472">Membrane</keyword>
<gene>
    <name evidence="2" type="ORF">SAMN04488071_0413</name>
</gene>
<keyword evidence="1" id="KW-0812">Transmembrane</keyword>
<sequence length="205" mass="22755">MAGQGKSRFNIKDAALEITGIVFAVLLALWLESWRDDMELQQRADVALSRIQLEVETNRREVRASIAENNANIAAITAALKNNTGADENRPPLIDRIGPHLAISSSSLSDSAWTSAKMTEVLGRMPADHVARLAGVYDTQSYYRDYARFFMREYTNLTIDIQYDEVSDKAARKFVQHLALLNSIGDQLLAAYDGYLSPSPGTDVD</sequence>
<evidence type="ECO:0000313" key="2">
    <source>
        <dbReference type="EMBL" id="SDD34304.1"/>
    </source>
</evidence>
<keyword evidence="3" id="KW-1185">Reference proteome</keyword>
<keyword evidence="1" id="KW-1133">Transmembrane helix</keyword>
<dbReference type="RefSeq" id="WP_068308494.1">
    <property type="nucleotide sequence ID" value="NZ_DAIOMO010000003.1"/>
</dbReference>
<dbReference type="Proteomes" id="UP000183685">
    <property type="component" value="Unassembled WGS sequence"/>
</dbReference>
<evidence type="ECO:0000313" key="3">
    <source>
        <dbReference type="Proteomes" id="UP000183685"/>
    </source>
</evidence>